<accession>X0S8F3</accession>
<dbReference type="NCBIfam" id="NF003315">
    <property type="entry name" value="PRK04323.1"/>
    <property type="match status" value="1"/>
</dbReference>
<dbReference type="AlphaFoldDB" id="X0S8F3"/>
<dbReference type="InterPro" id="IPR007169">
    <property type="entry name" value="RemA-like"/>
</dbReference>
<gene>
    <name evidence="1" type="ORF">S01H1_13619</name>
</gene>
<dbReference type="EMBL" id="BARS01007034">
    <property type="protein sequence ID" value="GAF77323.1"/>
    <property type="molecule type" value="Genomic_DNA"/>
</dbReference>
<organism evidence="1">
    <name type="scientific">marine sediment metagenome</name>
    <dbReference type="NCBI Taxonomy" id="412755"/>
    <lineage>
        <taxon>unclassified sequences</taxon>
        <taxon>metagenomes</taxon>
        <taxon>ecological metagenomes</taxon>
    </lineage>
</organism>
<dbReference type="PANTHER" id="PTHR38449">
    <property type="entry name" value="REGULATORY PROTEIN TM_1690-RELATED"/>
    <property type="match status" value="1"/>
</dbReference>
<name>X0S8F3_9ZZZZ</name>
<reference evidence="1" key="1">
    <citation type="journal article" date="2014" name="Front. Microbiol.">
        <title>High frequency of phylogenetically diverse reductive dehalogenase-homologous genes in deep subseafloor sedimentary metagenomes.</title>
        <authorList>
            <person name="Kawai M."/>
            <person name="Futagami T."/>
            <person name="Toyoda A."/>
            <person name="Takaki Y."/>
            <person name="Nishi S."/>
            <person name="Hori S."/>
            <person name="Arai W."/>
            <person name="Tsubouchi T."/>
            <person name="Morono Y."/>
            <person name="Uchiyama I."/>
            <person name="Ito T."/>
            <person name="Fujiyama A."/>
            <person name="Inagaki F."/>
            <person name="Takami H."/>
        </authorList>
    </citation>
    <scope>NUCLEOTIDE SEQUENCE</scope>
    <source>
        <strain evidence="1">Expedition CK06-06</strain>
    </source>
</reference>
<comment type="caution">
    <text evidence="1">The sequence shown here is derived from an EMBL/GenBank/DDBJ whole genome shotgun (WGS) entry which is preliminary data.</text>
</comment>
<evidence type="ECO:0008006" key="2">
    <source>
        <dbReference type="Google" id="ProtNLM"/>
    </source>
</evidence>
<proteinExistence type="predicted"/>
<evidence type="ECO:0000313" key="1">
    <source>
        <dbReference type="EMBL" id="GAF77323.1"/>
    </source>
</evidence>
<dbReference type="PANTHER" id="PTHR38449:SF1">
    <property type="entry name" value="REGULATORY PROTEIN SSL2874-RELATED"/>
    <property type="match status" value="1"/>
</dbReference>
<protein>
    <recommendedName>
        <fullName evidence="2">DUF370 domain-containing protein</fullName>
    </recommendedName>
</protein>
<dbReference type="Pfam" id="PF04025">
    <property type="entry name" value="RemA-like"/>
    <property type="match status" value="1"/>
</dbReference>
<sequence>MATELVHIGFGSVIAVNRVIALLSINQQPIKRLLREVRDEGLLIDATHGRKAKTAILFDTGHMMLAAVASETIAHRLATASMPSEEKVEL</sequence>